<proteinExistence type="predicted"/>
<evidence type="ECO:0000313" key="3">
    <source>
        <dbReference type="Proteomes" id="UP001515480"/>
    </source>
</evidence>
<dbReference type="EMBL" id="JBGBPQ010000012">
    <property type="protein sequence ID" value="KAL1514485.1"/>
    <property type="molecule type" value="Genomic_DNA"/>
</dbReference>
<keyword evidence="1" id="KW-0812">Transmembrane</keyword>
<name>A0AB34J7M4_PRYPA</name>
<keyword evidence="1" id="KW-0472">Membrane</keyword>
<organism evidence="2 3">
    <name type="scientific">Prymnesium parvum</name>
    <name type="common">Toxic golden alga</name>
    <dbReference type="NCBI Taxonomy" id="97485"/>
    <lineage>
        <taxon>Eukaryota</taxon>
        <taxon>Haptista</taxon>
        <taxon>Haptophyta</taxon>
        <taxon>Prymnesiophyceae</taxon>
        <taxon>Prymnesiales</taxon>
        <taxon>Prymnesiaceae</taxon>
        <taxon>Prymnesium</taxon>
    </lineage>
</organism>
<evidence type="ECO:0000256" key="1">
    <source>
        <dbReference type="SAM" id="Phobius"/>
    </source>
</evidence>
<accession>A0AB34J7M4</accession>
<feature type="transmembrane region" description="Helical" evidence="1">
    <location>
        <begin position="388"/>
        <end position="407"/>
    </location>
</feature>
<feature type="transmembrane region" description="Helical" evidence="1">
    <location>
        <begin position="482"/>
        <end position="503"/>
    </location>
</feature>
<sequence length="522" mass="57505">MIPIALLPTRWSPCRNLLFPPAREVTMASPFLLPRAAASRLATRWRGASALTRRLASTRTDGFHEALPRRDLLAPALVAAAYGFSWAMADEGKLRALAEEVEVNTDPNAWPTPKQIFHHLWPFFAGTFGMMFESAACKFAKTSDFQWMCKEAMQEDAKAVTALCLLTAPAEHSPAFVKALCDAGVLPRIKEIIAIYKTLPRDQHDDLLVNATVLTAKAAALPSARAESLDVAGFVWMLPADKAYLYCPYGLEGVAHTWSDDMKGLLLSGGVTRVAELMEGMPLRPKKAESTIANQELAKRLFGRFVERKDELLTVAAQLEAALAREVSAAGSAPQRQTVWQRTGVKRGESELEMSHRVRTEQLQEVRKSMQLLEQHSTMGLKSDLEKYSTYIHVASATIVGFIYGAARSYLRGYMQDVTPSVLRELAMHVGRRTALGAALLVGLFETAPRIKKEVLAQLGREPITDYSTPGALEQLVGIDMAYIATIAVLNFAFPYILVPVAFNPTQLFVPYDIELPSKGAQ</sequence>
<comment type="caution">
    <text evidence="2">The sequence shown here is derived from an EMBL/GenBank/DDBJ whole genome shotgun (WGS) entry which is preliminary data.</text>
</comment>
<keyword evidence="1" id="KW-1133">Transmembrane helix</keyword>
<protein>
    <submittedName>
        <fullName evidence="2">Uncharacterized protein</fullName>
    </submittedName>
</protein>
<evidence type="ECO:0000313" key="2">
    <source>
        <dbReference type="EMBL" id="KAL1514485.1"/>
    </source>
</evidence>
<dbReference type="Proteomes" id="UP001515480">
    <property type="component" value="Unassembled WGS sequence"/>
</dbReference>
<keyword evidence="3" id="KW-1185">Reference proteome</keyword>
<dbReference type="AlphaFoldDB" id="A0AB34J7M4"/>
<gene>
    <name evidence="2" type="ORF">AB1Y20_003584</name>
</gene>
<reference evidence="2 3" key="1">
    <citation type="journal article" date="2024" name="Science">
        <title>Giant polyketide synthase enzymes in the biosynthesis of giant marine polyether toxins.</title>
        <authorList>
            <person name="Fallon T.R."/>
            <person name="Shende V.V."/>
            <person name="Wierzbicki I.H."/>
            <person name="Pendleton A.L."/>
            <person name="Watervoot N.F."/>
            <person name="Auber R.P."/>
            <person name="Gonzalez D.J."/>
            <person name="Wisecaver J.H."/>
            <person name="Moore B.S."/>
        </authorList>
    </citation>
    <scope>NUCLEOTIDE SEQUENCE [LARGE SCALE GENOMIC DNA]</scope>
    <source>
        <strain evidence="2 3">12B1</strain>
    </source>
</reference>